<reference evidence="6" key="2">
    <citation type="journal article" date="2014" name="Nat. Commun.">
        <title>The cavefish genome reveals candidate genes for eye loss.</title>
        <authorList>
            <person name="McGaugh S.E."/>
            <person name="Gross J.B."/>
            <person name="Aken B."/>
            <person name="Blin M."/>
            <person name="Borowsky R."/>
            <person name="Chalopin D."/>
            <person name="Hinaux H."/>
            <person name="Jeffery W.R."/>
            <person name="Keene A."/>
            <person name="Ma L."/>
            <person name="Minx P."/>
            <person name="Murphy D."/>
            <person name="O'Quin K.E."/>
            <person name="Retaux S."/>
            <person name="Rohner N."/>
            <person name="Searle S.M."/>
            <person name="Stahl B.A."/>
            <person name="Tabin C."/>
            <person name="Volff J.N."/>
            <person name="Yoshizawa M."/>
            <person name="Warren W.C."/>
        </authorList>
    </citation>
    <scope>NUCLEOTIDE SEQUENCE [LARGE SCALE GENOMIC DNA]</scope>
    <source>
        <strain evidence="6">female</strain>
    </source>
</reference>
<evidence type="ECO:0000256" key="2">
    <source>
        <dbReference type="ARBA" id="ARBA00022801"/>
    </source>
</evidence>
<dbReference type="GO" id="GO:0004722">
    <property type="term" value="F:protein serine/threonine phosphatase activity"/>
    <property type="evidence" value="ECO:0007669"/>
    <property type="project" value="InterPro"/>
</dbReference>
<accession>A0A3B1J1V1</accession>
<dbReference type="Gene3D" id="3.60.40.10">
    <property type="entry name" value="PPM-type phosphatase domain"/>
    <property type="match status" value="2"/>
</dbReference>
<sequence length="208" mass="22604">MSFSALSLSRMLQSSLSPAARSVSVLGGRCVCGQVSVVRSYAAARLGADASGRPTTWDSFGIWDNRIETSILLPPSIRYGTPIPRLSLSIVGCASHIGLRRNNEDRLRVSELTPNTLYFALFDGHGGAQAADFCSTHMERYIRIRNSGGFVTWNSLGQANVNSRLAMTRSIGDFDLKNLGVIAEPETTRTTVSVCVCVFELFSLFSVM</sequence>
<evidence type="ECO:0000313" key="6">
    <source>
        <dbReference type="Proteomes" id="UP000018467"/>
    </source>
</evidence>
<dbReference type="OrthoDB" id="416093at2759"/>
<reference evidence="5" key="3">
    <citation type="submission" date="2025-08" db="UniProtKB">
        <authorList>
            <consortium name="Ensembl"/>
        </authorList>
    </citation>
    <scope>IDENTIFICATION</scope>
</reference>
<dbReference type="PANTHER" id="PTHR13832">
    <property type="entry name" value="PROTEIN PHOSPHATASE 2C"/>
    <property type="match status" value="1"/>
</dbReference>
<keyword evidence="3" id="KW-0904">Protein phosphatase</keyword>
<dbReference type="PROSITE" id="PS01032">
    <property type="entry name" value="PPM_1"/>
    <property type="match status" value="1"/>
</dbReference>
<dbReference type="Ensembl" id="ENSAMXT00000048990.1">
    <property type="protein sequence ID" value="ENSAMXP00000035349.1"/>
    <property type="gene ID" value="ENSAMXG00000043893.1"/>
</dbReference>
<dbReference type="InterPro" id="IPR000222">
    <property type="entry name" value="PP2C_BS"/>
</dbReference>
<dbReference type="AlphaFoldDB" id="A0A3B1J1V1"/>
<dbReference type="InterPro" id="IPR015655">
    <property type="entry name" value="PP2C"/>
</dbReference>
<dbReference type="PANTHER" id="PTHR13832:SF827">
    <property type="entry name" value="PROTEIN PHOSPHATASE 1L"/>
    <property type="match status" value="1"/>
</dbReference>
<dbReference type="Bgee" id="ENSAMXG00000043893">
    <property type="expression patterns" value="Expressed in muscle tissue and 14 other cell types or tissues"/>
</dbReference>
<evidence type="ECO:0000256" key="1">
    <source>
        <dbReference type="ARBA" id="ARBA00022723"/>
    </source>
</evidence>
<evidence type="ECO:0000259" key="4">
    <source>
        <dbReference type="Pfam" id="PF00481"/>
    </source>
</evidence>
<dbReference type="Pfam" id="PF00481">
    <property type="entry name" value="PP2C"/>
    <property type="match status" value="1"/>
</dbReference>
<dbReference type="InterPro" id="IPR036457">
    <property type="entry name" value="PPM-type-like_dom_sf"/>
</dbReference>
<dbReference type="GeneTree" id="ENSGT00940000156633"/>
<name>A0A3B1J1V1_ASTMX</name>
<dbReference type="InterPro" id="IPR001932">
    <property type="entry name" value="PPM-type_phosphatase-like_dom"/>
</dbReference>
<reference evidence="5" key="4">
    <citation type="submission" date="2025-09" db="UniProtKB">
        <authorList>
            <consortium name="Ensembl"/>
        </authorList>
    </citation>
    <scope>IDENTIFICATION</scope>
</reference>
<keyword evidence="6" id="KW-1185">Reference proteome</keyword>
<evidence type="ECO:0000313" key="5">
    <source>
        <dbReference type="Ensembl" id="ENSAMXP00000035349.1"/>
    </source>
</evidence>
<keyword evidence="1" id="KW-0479">Metal-binding</keyword>
<proteinExistence type="predicted"/>
<reference evidence="6" key="1">
    <citation type="submission" date="2013-03" db="EMBL/GenBank/DDBJ databases">
        <authorList>
            <person name="Jeffery W."/>
            <person name="Warren W."/>
            <person name="Wilson R.K."/>
        </authorList>
    </citation>
    <scope>NUCLEOTIDE SEQUENCE</scope>
    <source>
        <strain evidence="6">female</strain>
    </source>
</reference>
<dbReference type="GO" id="GO:0046872">
    <property type="term" value="F:metal ion binding"/>
    <property type="evidence" value="ECO:0007669"/>
    <property type="project" value="UniProtKB-KW"/>
</dbReference>
<feature type="domain" description="PPM-type phosphatase" evidence="4">
    <location>
        <begin position="142"/>
        <end position="191"/>
    </location>
</feature>
<keyword evidence="2" id="KW-0378">Hydrolase</keyword>
<dbReference type="Proteomes" id="UP000018467">
    <property type="component" value="Unassembled WGS sequence"/>
</dbReference>
<dbReference type="SUPFAM" id="SSF81606">
    <property type="entry name" value="PP2C-like"/>
    <property type="match status" value="1"/>
</dbReference>
<evidence type="ECO:0000256" key="3">
    <source>
        <dbReference type="ARBA" id="ARBA00022912"/>
    </source>
</evidence>
<organism evidence="5 6">
    <name type="scientific">Astyanax mexicanus</name>
    <name type="common">Blind cave fish</name>
    <name type="synonym">Astyanax fasciatus mexicanus</name>
    <dbReference type="NCBI Taxonomy" id="7994"/>
    <lineage>
        <taxon>Eukaryota</taxon>
        <taxon>Metazoa</taxon>
        <taxon>Chordata</taxon>
        <taxon>Craniata</taxon>
        <taxon>Vertebrata</taxon>
        <taxon>Euteleostomi</taxon>
        <taxon>Actinopterygii</taxon>
        <taxon>Neopterygii</taxon>
        <taxon>Teleostei</taxon>
        <taxon>Ostariophysi</taxon>
        <taxon>Characiformes</taxon>
        <taxon>Characoidei</taxon>
        <taxon>Acestrorhamphidae</taxon>
        <taxon>Acestrorhamphinae</taxon>
        <taxon>Astyanax</taxon>
    </lineage>
</organism>
<protein>
    <submittedName>
        <fullName evidence="5">Protein phosphatase, Mg2+/Mn2+ dependent 1K</fullName>
    </submittedName>
</protein>